<proteinExistence type="predicted"/>
<dbReference type="InterPro" id="IPR010627">
    <property type="entry name" value="Prepilin_pept_A24_N"/>
</dbReference>
<accession>A0A3S0QFW9</accession>
<organism evidence="2">
    <name type="scientific">Billgrantia gudaonensis</name>
    <dbReference type="NCBI Taxonomy" id="376427"/>
    <lineage>
        <taxon>Bacteria</taxon>
        <taxon>Pseudomonadati</taxon>
        <taxon>Pseudomonadota</taxon>
        <taxon>Gammaproteobacteria</taxon>
        <taxon>Oceanospirillales</taxon>
        <taxon>Halomonadaceae</taxon>
        <taxon>Billgrantia</taxon>
    </lineage>
</organism>
<dbReference type="EMBL" id="RXHI01000015">
    <property type="protein sequence ID" value="RUA22520.1"/>
    <property type="molecule type" value="Genomic_DNA"/>
</dbReference>
<name>A0A3S0QFW9_9GAMM</name>
<evidence type="ECO:0000259" key="1">
    <source>
        <dbReference type="Pfam" id="PF06750"/>
    </source>
</evidence>
<sequence length="106" mass="11559">MPALRAFNAWHDNLAAARWFKRRGYALHCGSRISPQYPLVELVGGVLTLASGAKMAPPGRHSIALPDAARPFTVTRDLHQLRLFDAIDSHRCCGQASSPWASCSSC</sequence>
<feature type="domain" description="Prepilin peptidase A24 N-terminal" evidence="1">
    <location>
        <begin position="10"/>
        <end position="51"/>
    </location>
</feature>
<evidence type="ECO:0000313" key="2">
    <source>
        <dbReference type="EMBL" id="RUA22520.1"/>
    </source>
</evidence>
<dbReference type="AlphaFoldDB" id="A0A3S0QFW9"/>
<protein>
    <recommendedName>
        <fullName evidence="1">Prepilin peptidase A24 N-terminal domain-containing protein</fullName>
    </recommendedName>
</protein>
<reference evidence="2" key="1">
    <citation type="submission" date="2018-12" db="EMBL/GenBank/DDBJ databases">
        <authorList>
            <person name="Jadhav K."/>
            <person name="Kushwaha B."/>
            <person name="Jadhav I."/>
        </authorList>
    </citation>
    <scope>NUCLEOTIDE SEQUENCE [LARGE SCALE GENOMIC DNA]</scope>
    <source>
        <strain evidence="2">SBS 10</strain>
    </source>
</reference>
<dbReference type="Pfam" id="PF06750">
    <property type="entry name" value="A24_N_bact"/>
    <property type="match status" value="1"/>
</dbReference>
<comment type="caution">
    <text evidence="2">The sequence shown here is derived from an EMBL/GenBank/DDBJ whole genome shotgun (WGS) entry which is preliminary data.</text>
</comment>
<gene>
    <name evidence="2" type="ORF">DSL92_05400</name>
</gene>